<organism evidence="1 2">
    <name type="scientific">Vibrio cortegadensis</name>
    <dbReference type="NCBI Taxonomy" id="1328770"/>
    <lineage>
        <taxon>Bacteria</taxon>
        <taxon>Pseudomonadati</taxon>
        <taxon>Pseudomonadota</taxon>
        <taxon>Gammaproteobacteria</taxon>
        <taxon>Vibrionales</taxon>
        <taxon>Vibrionaceae</taxon>
        <taxon>Vibrio</taxon>
    </lineage>
</organism>
<feature type="non-terminal residue" evidence="1">
    <location>
        <position position="1"/>
    </location>
</feature>
<name>A0ABV4MC25_9VIBR</name>
<evidence type="ECO:0008006" key="3">
    <source>
        <dbReference type="Google" id="ProtNLM"/>
    </source>
</evidence>
<evidence type="ECO:0000313" key="2">
    <source>
        <dbReference type="Proteomes" id="UP001569153"/>
    </source>
</evidence>
<keyword evidence="2" id="KW-1185">Reference proteome</keyword>
<gene>
    <name evidence="1" type="ORF">ACED38_19795</name>
</gene>
<reference evidence="1 2" key="1">
    <citation type="submission" date="2024-06" db="EMBL/GenBank/DDBJ databases">
        <authorList>
            <person name="Steensen K."/>
            <person name="Seneca J."/>
            <person name="Bartlau N."/>
            <person name="Yu A.X."/>
            <person name="Polz M.F."/>
        </authorList>
    </citation>
    <scope>NUCLEOTIDE SEQUENCE [LARGE SCALE GENOMIC DNA]</scope>
    <source>
        <strain evidence="1 2">FF146</strain>
    </source>
</reference>
<dbReference type="Proteomes" id="UP001569153">
    <property type="component" value="Unassembled WGS sequence"/>
</dbReference>
<protein>
    <recommendedName>
        <fullName evidence="3">GIY-YIG domain-containing protein</fullName>
    </recommendedName>
</protein>
<dbReference type="EMBL" id="JBGOOT010000089">
    <property type="protein sequence ID" value="MEZ8197094.1"/>
    <property type="molecule type" value="Genomic_DNA"/>
</dbReference>
<proteinExistence type="predicted"/>
<comment type="caution">
    <text evidence="1">The sequence shown here is derived from an EMBL/GenBank/DDBJ whole genome shotgun (WGS) entry which is preliminary data.</text>
</comment>
<sequence length="155" mass="17881">GGRIRIETGEEKFYSLVRHQEIKLNIDNIKMLPNIITETSDLESQFKDLFGSSEASNAKSVIYFFRSVRPIPRLRGESDILYIGKTKQSIKGRYLQYAKHLATGSSGCFYRYIIDNYGGLRLGFVIVDNPNEMEKYYFKEYRAAYLENPPKSKVG</sequence>
<evidence type="ECO:0000313" key="1">
    <source>
        <dbReference type="EMBL" id="MEZ8197094.1"/>
    </source>
</evidence>
<dbReference type="RefSeq" id="WP_371731275.1">
    <property type="nucleotide sequence ID" value="NZ_JBGOOT010000089.1"/>
</dbReference>
<accession>A0ABV4MC25</accession>